<sequence length="120" mass="13365">MNRWSMKRSEQGAGADIRKISYAVLSLVLILIGYVFSVNITPELCLGDRILEAAGLNAWERPAARSGFHYSILYGLGFVIAGWLVARVTLKHRLPKLYKSIPAMILVLLFIGPLVLRLLV</sequence>
<protein>
    <submittedName>
        <fullName evidence="2">Uncharacterized protein</fullName>
    </submittedName>
</protein>
<dbReference type="EMBL" id="WUBI01000001">
    <property type="protein sequence ID" value="MWV43310.1"/>
    <property type="molecule type" value="Genomic_DNA"/>
</dbReference>
<keyword evidence="1" id="KW-1133">Transmembrane helix</keyword>
<dbReference type="Proteomes" id="UP000460318">
    <property type="component" value="Unassembled WGS sequence"/>
</dbReference>
<feature type="transmembrane region" description="Helical" evidence="1">
    <location>
        <begin position="20"/>
        <end position="40"/>
    </location>
</feature>
<accession>A0A7X3LGK6</accession>
<feature type="transmembrane region" description="Helical" evidence="1">
    <location>
        <begin position="97"/>
        <end position="119"/>
    </location>
</feature>
<keyword evidence="3" id="KW-1185">Reference proteome</keyword>
<comment type="caution">
    <text evidence="2">The sequence shown here is derived from an EMBL/GenBank/DDBJ whole genome shotgun (WGS) entry which is preliminary data.</text>
</comment>
<name>A0A7X3LGK6_9BACL</name>
<proteinExistence type="predicted"/>
<keyword evidence="1" id="KW-0472">Membrane</keyword>
<reference evidence="2 3" key="1">
    <citation type="submission" date="2019-12" db="EMBL/GenBank/DDBJ databases">
        <title>Paenibacillus sp. nov., an endophytic bacterium isolated from the stem of Dendrobium.</title>
        <authorList>
            <person name="Zhao R."/>
        </authorList>
    </citation>
    <scope>NUCLEOTIDE SEQUENCE [LARGE SCALE GENOMIC DNA]</scope>
    <source>
        <strain evidence="2 3">HJL G12</strain>
    </source>
</reference>
<keyword evidence="1" id="KW-0812">Transmembrane</keyword>
<evidence type="ECO:0000313" key="2">
    <source>
        <dbReference type="EMBL" id="MWV43310.1"/>
    </source>
</evidence>
<organism evidence="2 3">
    <name type="scientific">Paenibacillus dendrobii</name>
    <dbReference type="NCBI Taxonomy" id="2691084"/>
    <lineage>
        <taxon>Bacteria</taxon>
        <taxon>Bacillati</taxon>
        <taxon>Bacillota</taxon>
        <taxon>Bacilli</taxon>
        <taxon>Bacillales</taxon>
        <taxon>Paenibacillaceae</taxon>
        <taxon>Paenibacillus</taxon>
    </lineage>
</organism>
<dbReference type="AlphaFoldDB" id="A0A7X3LGK6"/>
<evidence type="ECO:0000313" key="3">
    <source>
        <dbReference type="Proteomes" id="UP000460318"/>
    </source>
</evidence>
<gene>
    <name evidence="2" type="ORF">GRF59_06660</name>
</gene>
<feature type="transmembrane region" description="Helical" evidence="1">
    <location>
        <begin position="67"/>
        <end position="85"/>
    </location>
</feature>
<evidence type="ECO:0000256" key="1">
    <source>
        <dbReference type="SAM" id="Phobius"/>
    </source>
</evidence>